<feature type="compositionally biased region" description="Low complexity" evidence="2">
    <location>
        <begin position="24"/>
        <end position="35"/>
    </location>
</feature>
<reference evidence="3 4" key="1">
    <citation type="submission" date="2018-02" db="EMBL/GenBank/DDBJ databases">
        <authorList>
            <person name="Cohen D.B."/>
            <person name="Kent A.D."/>
        </authorList>
    </citation>
    <scope>NUCLEOTIDE SEQUENCE [LARGE SCALE GENOMIC DNA]</scope>
    <source>
        <strain evidence="3">1</strain>
    </source>
</reference>
<gene>
    <name evidence="3" type="ORF">MPLG2_0011</name>
</gene>
<dbReference type="OrthoDB" id="516973at2"/>
<feature type="region of interest" description="Disordered" evidence="2">
    <location>
        <begin position="1"/>
        <end position="87"/>
    </location>
</feature>
<feature type="compositionally biased region" description="Basic and acidic residues" evidence="2">
    <location>
        <begin position="8"/>
        <end position="18"/>
    </location>
</feature>
<organism evidence="3 4">
    <name type="scientific">Micropruina glycogenica</name>
    <dbReference type="NCBI Taxonomy" id="75385"/>
    <lineage>
        <taxon>Bacteria</taxon>
        <taxon>Bacillati</taxon>
        <taxon>Actinomycetota</taxon>
        <taxon>Actinomycetes</taxon>
        <taxon>Propionibacteriales</taxon>
        <taxon>Nocardioidaceae</taxon>
        <taxon>Micropruina</taxon>
    </lineage>
</organism>
<protein>
    <submittedName>
        <fullName evidence="3">Uncharacterized protein</fullName>
    </submittedName>
</protein>
<feature type="compositionally biased region" description="Basic and acidic residues" evidence="2">
    <location>
        <begin position="57"/>
        <end position="87"/>
    </location>
</feature>
<proteinExistence type="predicted"/>
<dbReference type="KEGG" id="mgg:MPLG2_0011"/>
<keyword evidence="1" id="KW-0175">Coiled coil</keyword>
<evidence type="ECO:0000256" key="1">
    <source>
        <dbReference type="SAM" id="Coils"/>
    </source>
</evidence>
<dbReference type="Proteomes" id="UP000238164">
    <property type="component" value="Chromosome 1"/>
</dbReference>
<evidence type="ECO:0000313" key="4">
    <source>
        <dbReference type="Proteomes" id="UP000238164"/>
    </source>
</evidence>
<evidence type="ECO:0000256" key="2">
    <source>
        <dbReference type="SAM" id="MobiDB-lite"/>
    </source>
</evidence>
<name>A0A2N9JA25_9ACTN</name>
<feature type="coiled-coil region" evidence="1">
    <location>
        <begin position="859"/>
        <end position="900"/>
    </location>
</feature>
<accession>A0A2N9JA25</accession>
<dbReference type="EMBL" id="LT985188">
    <property type="protein sequence ID" value="SPD85047.1"/>
    <property type="molecule type" value="Genomic_DNA"/>
</dbReference>
<keyword evidence="4" id="KW-1185">Reference proteome</keyword>
<feature type="compositionally biased region" description="Polar residues" evidence="2">
    <location>
        <begin position="217"/>
        <end position="228"/>
    </location>
</feature>
<feature type="region of interest" description="Disordered" evidence="2">
    <location>
        <begin position="200"/>
        <end position="232"/>
    </location>
</feature>
<feature type="compositionally biased region" description="Pro residues" evidence="2">
    <location>
        <begin position="204"/>
        <end position="215"/>
    </location>
</feature>
<sequence>MPGPNDPRPARKLPDLGKQRRVPVEPQQPEEPQAEAPKKRRANLGEEVRVAAKRKRPIDIPVERPIDGPVRRPVDHPVDVHPQRPDRPVEVPVQRFDAGQIAHLQIDRRVPTVVIDPGLVIPPIKIPRLPEGSSQAAPAPEVVLDHHVEVIRSADLVSMVVSTSGFDLADGVFTTAADGPGGLLVFTLPFQHLGEQAFYEGIPAPQPNPADPDGPPVQSSGGPEQPTNPVGGIPARATRVVLQVPAGESVEVTSSALLAALEKYPMAVHPLATPGAPYRRNPFNPRLVQVLANAGLIQHVLAADEQPAFTDLHAADTTAGIAQRARALAQVRATLNAPAAHAAVTELVDDWRIPVTKLPPIFRNPEKLSRPPGTGETAIEAPYRLVVSPSTQSGWTHADDPVPDTSGTAVELWHTRLGHRDADGTVTEAEQTIRAVWARDRERFDNWPGTDFPPETPEVPMRMSLNSSDRHMLVRQSSEVWAKNRTKIADPTPVEADRLYLSSLGAWLDLHGEWDTLPWSTATLSSIMSWDHEAPMGRDQYVRVVYPGYLFPFGHKATLVKVTERKIKSKTDPKATLFQRKFIVVGEPVKTYTDIGNPFKRVEIAPTITPILSPEPTAAQEQSFFVVQCGGGPFQFVLHCIDADDREVKLPTPLVWVAEKYALPNPAGNAATPIKAFADLGPINGLGQNVSFAPSEPGGVDLAVPTVALTFSGTIPSVGKAVPQFVSAKATIPAVERMKPTGPQEFTYADAWLQHGFGAGNEGQVWAELTSPTTLGFGSGGASSGGAGGFIAPSLPIAALSRSQGPVGDAATVAAGDFDPAKFLGAALPKLFGFVSLVDILSLAGIDLNDAPALVTESLATVEALMSDLKKLKKAVEDAAAEAQSALNRAQQTANDLTAQGRAALAGEVLAKAQDAATTATNLVGGVVNAADGVLQAIIDAPGDLAGAPGKLAAALNTLAGALNDVEAATEKLTPLAKNQLLGLVKLLREAATDVSMVQSVIDFVQGIATAVADARFSFKWQPKLQSWPNEAKPVLQLPERGLTLAVEGQAGKNPKAEVLAELRGFALILPPGEPMMKLPFDHLMFKAGSSGKAEVDASVGNIEFVGILSFVERIKQLIPLDGFSDPPYVDVKPDGVTAGFSLDLPNLAIGVFSLSNMSLAADVRVPFLGDVVSVGFGFCTRERPFNLAVLCLGGGGWFGIRLSPRGLEVLELGLEAGAYLSINLGVASGSVSMAIGIYLRMEADKGSLTAYFRLRGEVSVLGLISASIELYLSLTYDFPSGKLTGTATITVKVKVLCFSKSVSITCQRSFAGSNGDPTFAEVMGVQPDFTSPLWTDYCLAFAEE</sequence>
<evidence type="ECO:0000313" key="3">
    <source>
        <dbReference type="EMBL" id="SPD85047.1"/>
    </source>
</evidence>
<dbReference type="RefSeq" id="WP_158680721.1">
    <property type="nucleotide sequence ID" value="NZ_BAAAGO010000016.1"/>
</dbReference>